<dbReference type="EMBL" id="UINC01091372">
    <property type="protein sequence ID" value="SVC44082.1"/>
    <property type="molecule type" value="Genomic_DNA"/>
</dbReference>
<feature type="non-terminal residue" evidence="1">
    <location>
        <position position="1"/>
    </location>
</feature>
<feature type="non-terminal residue" evidence="1">
    <location>
        <position position="32"/>
    </location>
</feature>
<organism evidence="1">
    <name type="scientific">marine metagenome</name>
    <dbReference type="NCBI Taxonomy" id="408172"/>
    <lineage>
        <taxon>unclassified sequences</taxon>
        <taxon>metagenomes</taxon>
        <taxon>ecological metagenomes</taxon>
    </lineage>
</organism>
<proteinExistence type="predicted"/>
<protein>
    <submittedName>
        <fullName evidence="1">Uncharacterized protein</fullName>
    </submittedName>
</protein>
<sequence>VADIPFLHTHDFQYGIIEPVSEGVRRLTARNP</sequence>
<reference evidence="1" key="1">
    <citation type="submission" date="2018-05" db="EMBL/GenBank/DDBJ databases">
        <authorList>
            <person name="Lanie J.A."/>
            <person name="Ng W.-L."/>
            <person name="Kazmierczak K.M."/>
            <person name="Andrzejewski T.M."/>
            <person name="Davidsen T.M."/>
            <person name="Wayne K.J."/>
            <person name="Tettelin H."/>
            <person name="Glass J.I."/>
            <person name="Rusch D."/>
            <person name="Podicherti R."/>
            <person name="Tsui H.-C.T."/>
            <person name="Winkler M.E."/>
        </authorList>
    </citation>
    <scope>NUCLEOTIDE SEQUENCE</scope>
</reference>
<dbReference type="AlphaFoldDB" id="A0A382M9M3"/>
<evidence type="ECO:0000313" key="1">
    <source>
        <dbReference type="EMBL" id="SVC44082.1"/>
    </source>
</evidence>
<name>A0A382M9M3_9ZZZZ</name>
<accession>A0A382M9M3</accession>
<gene>
    <name evidence="1" type="ORF">METZ01_LOCUS296936</name>
</gene>